<dbReference type="Gene3D" id="3.90.1010.10">
    <property type="match status" value="1"/>
</dbReference>
<dbReference type="Proteomes" id="UP000282483">
    <property type="component" value="Chromosome"/>
</dbReference>
<evidence type="ECO:0000313" key="4">
    <source>
        <dbReference type="Proteomes" id="UP000282483"/>
    </source>
</evidence>
<accession>A0A2Z5UUF3</accession>
<dbReference type="SUPFAM" id="SSF82649">
    <property type="entry name" value="SufE/NifU"/>
    <property type="match status" value="1"/>
</dbReference>
<dbReference type="CDD" id="cd06664">
    <property type="entry name" value="IscU_like"/>
    <property type="match status" value="1"/>
</dbReference>
<name>A0A2Z5UUF3_9COXI</name>
<evidence type="ECO:0000259" key="2">
    <source>
        <dbReference type="Pfam" id="PF01592"/>
    </source>
</evidence>
<sequence>MHQTQHRLLAMSELRELYQEMILDHGRHPRNCHVLANANRQAEGFNQLCGDRLTVYLNVENNTIKDISFTGSGCAISMASASLMSETLKGKTEQEAQLFFQNFHELLTHEKEQTNPIDDFNKLTIFSGVKAYPARVKCATLAWHTLHAGLQQQKKTVSTEN</sequence>
<feature type="domain" description="NIF system FeS cluster assembly NifU N-terminal" evidence="2">
    <location>
        <begin position="18"/>
        <end position="138"/>
    </location>
</feature>
<dbReference type="InterPro" id="IPR002871">
    <property type="entry name" value="NIF_FeS_clus_asmbl_NifU_N"/>
</dbReference>
<keyword evidence="4" id="KW-1185">Reference proteome</keyword>
<dbReference type="Pfam" id="PF01592">
    <property type="entry name" value="NifU_N"/>
    <property type="match status" value="1"/>
</dbReference>
<organism evidence="3 4">
    <name type="scientific">Candidatus Rickettsiella viridis</name>
    <dbReference type="NCBI Taxonomy" id="676208"/>
    <lineage>
        <taxon>Bacteria</taxon>
        <taxon>Pseudomonadati</taxon>
        <taxon>Pseudomonadota</taxon>
        <taxon>Gammaproteobacteria</taxon>
        <taxon>Legionellales</taxon>
        <taxon>Coxiellaceae</taxon>
        <taxon>Rickettsiella</taxon>
    </lineage>
</organism>
<comment type="similarity">
    <text evidence="1">Belongs to the NifU family.</text>
</comment>
<dbReference type="PANTHER" id="PTHR10093">
    <property type="entry name" value="IRON-SULFUR CLUSTER ASSEMBLY ENZYME NIFU HOMOLOG"/>
    <property type="match status" value="1"/>
</dbReference>
<dbReference type="GO" id="GO:0005506">
    <property type="term" value="F:iron ion binding"/>
    <property type="evidence" value="ECO:0007669"/>
    <property type="project" value="InterPro"/>
</dbReference>
<dbReference type="KEGG" id="rvi:RVIR1_05930"/>
<dbReference type="GO" id="GO:0016226">
    <property type="term" value="P:iron-sulfur cluster assembly"/>
    <property type="evidence" value="ECO:0007669"/>
    <property type="project" value="InterPro"/>
</dbReference>
<dbReference type="NCBIfam" id="TIGR01994">
    <property type="entry name" value="SUF_scaf_2"/>
    <property type="match status" value="1"/>
</dbReference>
<dbReference type="EMBL" id="AP018005">
    <property type="protein sequence ID" value="BBB15094.1"/>
    <property type="molecule type" value="Genomic_DNA"/>
</dbReference>
<dbReference type="RefSeq" id="WP_408608706.1">
    <property type="nucleotide sequence ID" value="NZ_AP018005.1"/>
</dbReference>
<proteinExistence type="inferred from homology"/>
<dbReference type="AlphaFoldDB" id="A0A2Z5UUF3"/>
<gene>
    <name evidence="3" type="primary">nifU</name>
    <name evidence="3" type="ORF">RVIR1_05930</name>
</gene>
<evidence type="ECO:0000256" key="1">
    <source>
        <dbReference type="ARBA" id="ARBA00006420"/>
    </source>
</evidence>
<dbReference type="FunFam" id="3.90.1010.10:FF:000002">
    <property type="entry name" value="Iron-sulfur cluster assembly scaffold protein NifU"/>
    <property type="match status" value="1"/>
</dbReference>
<dbReference type="GO" id="GO:0051536">
    <property type="term" value="F:iron-sulfur cluster binding"/>
    <property type="evidence" value="ECO:0007669"/>
    <property type="project" value="InterPro"/>
</dbReference>
<reference evidence="3 4" key="1">
    <citation type="submission" date="2017-03" db="EMBL/GenBank/DDBJ databases">
        <title>The genome sequence of Candidatus Rickettsiella viridis.</title>
        <authorList>
            <person name="Nikoh N."/>
            <person name="Tsuchida T."/>
            <person name="Yamaguchi K."/>
            <person name="Maeda T."/>
            <person name="Shigenobu S."/>
            <person name="Fukatsu T."/>
        </authorList>
    </citation>
    <scope>NUCLEOTIDE SEQUENCE [LARGE SCALE GENOMIC DNA]</scope>
    <source>
        <strain evidence="3 4">Ap-RA04</strain>
    </source>
</reference>
<protein>
    <submittedName>
        <fullName evidence="3">SUF system FeS assembly protein NifU family</fullName>
    </submittedName>
</protein>
<evidence type="ECO:0000313" key="3">
    <source>
        <dbReference type="EMBL" id="BBB15094.1"/>
    </source>
</evidence>